<keyword evidence="2" id="KW-1185">Reference proteome</keyword>
<reference evidence="1" key="1">
    <citation type="submission" date="2022-11" db="EMBL/GenBank/DDBJ databases">
        <title>beta-Carotene-producing bacterium, Jeongeuplla avenae sp. nov., alleviates the salt stress of Arabidopsis seedlings.</title>
        <authorList>
            <person name="Jiang L."/>
            <person name="Lee J."/>
        </authorList>
    </citation>
    <scope>NUCLEOTIDE SEQUENCE</scope>
    <source>
        <strain evidence="1">DY_R2A_6</strain>
    </source>
</reference>
<evidence type="ECO:0000313" key="2">
    <source>
        <dbReference type="Proteomes" id="UP001163223"/>
    </source>
</evidence>
<dbReference type="Proteomes" id="UP001163223">
    <property type="component" value="Chromosome"/>
</dbReference>
<protein>
    <submittedName>
        <fullName evidence="1">Uncharacterized protein</fullName>
    </submittedName>
</protein>
<sequence>MTKKSTTIEALLQWAYRQELPKTGRAGTAGPGTGSAWGMVASFGELHALIDATNAYGCVPDWHATEEPHPDALRVHAAMPLLDDVSFVVPEGFDVLPEVGELRLEERADCHARGLAIARIGAGRLRTIVTGAAMLGKAPSWQAAIVERRPVHGPNGAPLWMRKVTRADGLELWIDGFNPRSRRPFAGAMRRTRLDPDPVAFVVERVEYQAFALALDALADELAGTLSSWSIDPRPLHPAPWVPGSKRGQVVTLEMTFSTASHQRPRKAS</sequence>
<organism evidence="1 2">
    <name type="scientific">Antarcticirhabdus aurantiaca</name>
    <dbReference type="NCBI Taxonomy" id="2606717"/>
    <lineage>
        <taxon>Bacteria</taxon>
        <taxon>Pseudomonadati</taxon>
        <taxon>Pseudomonadota</taxon>
        <taxon>Alphaproteobacteria</taxon>
        <taxon>Hyphomicrobiales</taxon>
        <taxon>Aurantimonadaceae</taxon>
        <taxon>Antarcticirhabdus</taxon>
    </lineage>
</organism>
<proteinExistence type="predicted"/>
<accession>A0ACD4NRC8</accession>
<name>A0ACD4NRC8_9HYPH</name>
<dbReference type="EMBL" id="CP113520">
    <property type="protein sequence ID" value="WAJ29314.1"/>
    <property type="molecule type" value="Genomic_DNA"/>
</dbReference>
<gene>
    <name evidence="1" type="ORF">OXU80_03510</name>
</gene>
<evidence type="ECO:0000313" key="1">
    <source>
        <dbReference type="EMBL" id="WAJ29314.1"/>
    </source>
</evidence>